<dbReference type="PROSITE" id="PS50043">
    <property type="entry name" value="HTH_LUXR_2"/>
    <property type="match status" value="1"/>
</dbReference>
<evidence type="ECO:0000259" key="5">
    <source>
        <dbReference type="PROSITE" id="PS50043"/>
    </source>
</evidence>
<dbReference type="PANTHER" id="PTHR44688">
    <property type="entry name" value="DNA-BINDING TRANSCRIPTIONAL ACTIVATOR DEVR_DOSR"/>
    <property type="match status" value="1"/>
</dbReference>
<dbReference type="GO" id="GO:0006355">
    <property type="term" value="P:regulation of DNA-templated transcription"/>
    <property type="evidence" value="ECO:0007669"/>
    <property type="project" value="InterPro"/>
</dbReference>
<proteinExistence type="predicted"/>
<dbReference type="SMART" id="SM00421">
    <property type="entry name" value="HTH_LUXR"/>
    <property type="match status" value="1"/>
</dbReference>
<evidence type="ECO:0000313" key="6">
    <source>
        <dbReference type="EMBL" id="MVO87307.1"/>
    </source>
</evidence>
<evidence type="ECO:0000256" key="3">
    <source>
        <dbReference type="ARBA" id="ARBA00023163"/>
    </source>
</evidence>
<dbReference type="InterPro" id="IPR016032">
    <property type="entry name" value="Sig_transdc_resp-reg_C-effctor"/>
</dbReference>
<reference evidence="6 7" key="1">
    <citation type="submission" date="2019-11" db="EMBL/GenBank/DDBJ databases">
        <title>Streptomyces typhae sp. nov., a novel endophytic actinomycete isolated from the root of cattail pollen (Typha angustifolia L.).</title>
        <authorList>
            <person name="Peng C."/>
        </authorList>
    </citation>
    <scope>NUCLEOTIDE SEQUENCE [LARGE SCALE GENOMIC DNA]</scope>
    <source>
        <strain evidence="7">p1417</strain>
    </source>
</reference>
<evidence type="ECO:0000313" key="7">
    <source>
        <dbReference type="Proteomes" id="UP000483802"/>
    </source>
</evidence>
<keyword evidence="3" id="KW-0804">Transcription</keyword>
<dbReference type="PRINTS" id="PR00038">
    <property type="entry name" value="HTHLUXR"/>
</dbReference>
<evidence type="ECO:0000256" key="2">
    <source>
        <dbReference type="ARBA" id="ARBA00023125"/>
    </source>
</evidence>
<sequence>MFDLATTVLGEPGTGNIWAPIAGELLDACGGDFLVLMDQDAGPTAGRRDTLRLRTAGGFVELRLDADVLDRIHHGCPLIAHYRATRDRTPRTAAEVVGERSWRGGETARLLRAALGTEHVLGLPLPDRSRPVRGFTIHRSGPGFTAAQRTYARRIQLLLSGVDKHADLLRSWRRPIVELSGTDDTGGPERPSGPDALGLTPRETAVLILLADALTAAAIGRRLGISVRTAQKHIQSIYRKLGTRDRVATVLRAQNRGLIPTEAECS</sequence>
<dbReference type="RefSeq" id="WP_157166929.1">
    <property type="nucleotide sequence ID" value="NZ_WPNZ01000011.1"/>
</dbReference>
<protein>
    <submittedName>
        <fullName evidence="6">DNA-binding response regulator</fullName>
    </submittedName>
</protein>
<dbReference type="Gene3D" id="1.10.10.10">
    <property type="entry name" value="Winged helix-like DNA-binding domain superfamily/Winged helix DNA-binding domain"/>
    <property type="match status" value="1"/>
</dbReference>
<keyword evidence="1" id="KW-0805">Transcription regulation</keyword>
<feature type="domain" description="HTH luxR-type" evidence="5">
    <location>
        <begin position="192"/>
        <end position="257"/>
    </location>
</feature>
<dbReference type="EMBL" id="WPNZ01000011">
    <property type="protein sequence ID" value="MVO87307.1"/>
    <property type="molecule type" value="Genomic_DNA"/>
</dbReference>
<dbReference type="AlphaFoldDB" id="A0A6L6X0R1"/>
<accession>A0A6L6X0R1</accession>
<evidence type="ECO:0000256" key="1">
    <source>
        <dbReference type="ARBA" id="ARBA00023015"/>
    </source>
</evidence>
<dbReference type="Pfam" id="PF00196">
    <property type="entry name" value="GerE"/>
    <property type="match status" value="1"/>
</dbReference>
<keyword evidence="2 6" id="KW-0238">DNA-binding</keyword>
<gene>
    <name evidence="6" type="ORF">GPA10_21715</name>
</gene>
<dbReference type="InterPro" id="IPR000792">
    <property type="entry name" value="Tscrpt_reg_LuxR_C"/>
</dbReference>
<dbReference type="PANTHER" id="PTHR44688:SF16">
    <property type="entry name" value="DNA-BINDING TRANSCRIPTIONAL ACTIVATOR DEVR_DOSR"/>
    <property type="match status" value="1"/>
</dbReference>
<dbReference type="InterPro" id="IPR036388">
    <property type="entry name" value="WH-like_DNA-bd_sf"/>
</dbReference>
<name>A0A6L6X0R1_9ACTN</name>
<dbReference type="Proteomes" id="UP000483802">
    <property type="component" value="Unassembled WGS sequence"/>
</dbReference>
<feature type="region of interest" description="Disordered" evidence="4">
    <location>
        <begin position="179"/>
        <end position="198"/>
    </location>
</feature>
<dbReference type="SUPFAM" id="SSF46894">
    <property type="entry name" value="C-terminal effector domain of the bipartite response regulators"/>
    <property type="match status" value="1"/>
</dbReference>
<organism evidence="6 7">
    <name type="scientific">Streptomyces typhae</name>
    <dbReference type="NCBI Taxonomy" id="2681492"/>
    <lineage>
        <taxon>Bacteria</taxon>
        <taxon>Bacillati</taxon>
        <taxon>Actinomycetota</taxon>
        <taxon>Actinomycetes</taxon>
        <taxon>Kitasatosporales</taxon>
        <taxon>Streptomycetaceae</taxon>
        <taxon>Streptomyces</taxon>
    </lineage>
</organism>
<keyword evidence="7" id="KW-1185">Reference proteome</keyword>
<comment type="caution">
    <text evidence="6">The sequence shown here is derived from an EMBL/GenBank/DDBJ whole genome shotgun (WGS) entry which is preliminary data.</text>
</comment>
<evidence type="ECO:0000256" key="4">
    <source>
        <dbReference type="SAM" id="MobiDB-lite"/>
    </source>
</evidence>
<dbReference type="GO" id="GO:0003677">
    <property type="term" value="F:DNA binding"/>
    <property type="evidence" value="ECO:0007669"/>
    <property type="project" value="UniProtKB-KW"/>
</dbReference>